<feature type="compositionally biased region" description="Low complexity" evidence="1">
    <location>
        <begin position="291"/>
        <end position="330"/>
    </location>
</feature>
<feature type="domain" description="HNH nuclease" evidence="2">
    <location>
        <begin position="646"/>
        <end position="698"/>
    </location>
</feature>
<sequence length="732" mass="78194">MTRRPRSATRPAPVFRASDGAPWPTDDELDLDAEWAALRESADIDWWVDDEDSQTRDSPDHRGGEPRDVIAPASVLDDADGLSDGRPDVRADGRWDGWPGPRPDGWTGSESVDWRDGGSGAPGTEAAASDLDARLGHLELVVAERHRATAEKYRLIAEILADAIADPTPWVGPDPTLDRAWHDRRGRTAAAVRRDRLDMAQRAAVAEIALRLRVSEQTVRARATRAQTLKERCPRLWRTFTDGRTSERHAIETARLADSLPAAPFVTASPADGDGPENGVDATPASEDPSAVDPSAEGDAAAASADASPVDAGASDARADAEATAPSADESAAVWHAFDTAVTDRAVRLVPAKFAVAARAIREKVHAESVDERHRRAAVDRGVWMTPELDGMASLSALLPAADARGVMAQLDRAARHLRAAADEERTLAQLRADVLADLVVRPAGDAAPPPSDDGPTDARRVWTTRHEHYPTPQHARRGKSSPVGDSRGTRPAAPPLDANSSDRRHGRPECPSLEGYSPGTSPASRPPDGSSPVLGTTPSSPRPDDASATGTEGSAGESPRPHENALAARHPAPSPVQATVILTVPALTLLGAGREPATLEGYGPIDLDTARRLAGGATSWVRLLTDPVTAVPLALDRKTYRVPVALRRWLGITSPTCAFPGCARSAIDCDIDHRRAWVDGGTTDADNLDPECRHHHRIRHDTRWSPSATVSDDTSWTSPLGARYDVDPPPF</sequence>
<gene>
    <name evidence="3" type="ORF">RWH44_08950</name>
</gene>
<feature type="region of interest" description="Disordered" evidence="1">
    <location>
        <begin position="262"/>
        <end position="330"/>
    </location>
</feature>
<dbReference type="Gene3D" id="1.10.30.50">
    <property type="match status" value="1"/>
</dbReference>
<comment type="caution">
    <text evidence="3">The sequence shown here is derived from an EMBL/GenBank/DDBJ whole genome shotgun (WGS) entry which is preliminary data.</text>
</comment>
<accession>A0ABU3SM19</accession>
<name>A0ABU3SM19_9MICO</name>
<feature type="compositionally biased region" description="Basic and acidic residues" evidence="1">
    <location>
        <begin position="53"/>
        <end position="68"/>
    </location>
</feature>
<protein>
    <submittedName>
        <fullName evidence="3">DUF222 domain-containing protein</fullName>
    </submittedName>
</protein>
<organism evidence="3 4">
    <name type="scientific">Microbacterium phycohabitans</name>
    <dbReference type="NCBI Taxonomy" id="3075993"/>
    <lineage>
        <taxon>Bacteria</taxon>
        <taxon>Bacillati</taxon>
        <taxon>Actinomycetota</taxon>
        <taxon>Actinomycetes</taxon>
        <taxon>Micrococcales</taxon>
        <taxon>Microbacteriaceae</taxon>
        <taxon>Microbacterium</taxon>
    </lineage>
</organism>
<dbReference type="InterPro" id="IPR003615">
    <property type="entry name" value="HNH_nuc"/>
</dbReference>
<evidence type="ECO:0000313" key="4">
    <source>
        <dbReference type="Proteomes" id="UP001261125"/>
    </source>
</evidence>
<feature type="compositionally biased region" description="Basic and acidic residues" evidence="1">
    <location>
        <begin position="83"/>
        <end position="95"/>
    </location>
</feature>
<dbReference type="Pfam" id="PF02720">
    <property type="entry name" value="DUF222"/>
    <property type="match status" value="1"/>
</dbReference>
<reference evidence="3 4" key="1">
    <citation type="submission" date="2023-09" db="EMBL/GenBank/DDBJ databases">
        <title>Microbacterium fusihabitans sp. nov., Microbacterium phycihabitans sp. nov., and Microbacterium cervinum sp. nov., isolated from dried seaweeds of beach.</title>
        <authorList>
            <person name="Lee S.D."/>
        </authorList>
    </citation>
    <scope>NUCLEOTIDE SEQUENCE [LARGE SCALE GENOMIC DNA]</scope>
    <source>
        <strain evidence="3 4">KSW2-29</strain>
    </source>
</reference>
<feature type="region of interest" description="Disordered" evidence="1">
    <location>
        <begin position="467"/>
        <end position="573"/>
    </location>
</feature>
<evidence type="ECO:0000256" key="1">
    <source>
        <dbReference type="SAM" id="MobiDB-lite"/>
    </source>
</evidence>
<dbReference type="Proteomes" id="UP001261125">
    <property type="component" value="Unassembled WGS sequence"/>
</dbReference>
<dbReference type="CDD" id="cd00085">
    <property type="entry name" value="HNHc"/>
    <property type="match status" value="1"/>
</dbReference>
<evidence type="ECO:0000313" key="3">
    <source>
        <dbReference type="EMBL" id="MDU0345833.1"/>
    </source>
</evidence>
<dbReference type="InterPro" id="IPR003870">
    <property type="entry name" value="DUF222"/>
</dbReference>
<evidence type="ECO:0000259" key="2">
    <source>
        <dbReference type="SMART" id="SM00507"/>
    </source>
</evidence>
<dbReference type="SMART" id="SM00507">
    <property type="entry name" value="HNHc"/>
    <property type="match status" value="1"/>
</dbReference>
<feature type="region of interest" description="Disordered" evidence="1">
    <location>
        <begin position="705"/>
        <end position="732"/>
    </location>
</feature>
<proteinExistence type="predicted"/>
<feature type="region of interest" description="Disordered" evidence="1">
    <location>
        <begin position="42"/>
        <end position="125"/>
    </location>
</feature>
<feature type="compositionally biased region" description="Polar residues" evidence="1">
    <location>
        <begin position="705"/>
        <end position="719"/>
    </location>
</feature>
<feature type="region of interest" description="Disordered" evidence="1">
    <location>
        <begin position="1"/>
        <end position="27"/>
    </location>
</feature>
<dbReference type="EMBL" id="JAWDIT010000003">
    <property type="protein sequence ID" value="MDU0345833.1"/>
    <property type="molecule type" value="Genomic_DNA"/>
</dbReference>
<dbReference type="RefSeq" id="WP_316004322.1">
    <property type="nucleotide sequence ID" value="NZ_JAWDIT010000003.1"/>
</dbReference>
<keyword evidence="4" id="KW-1185">Reference proteome</keyword>